<dbReference type="NCBIfam" id="TIGR01665">
    <property type="entry name" value="put_anti_recept"/>
    <property type="match status" value="1"/>
</dbReference>
<dbReference type="InterPro" id="IPR007119">
    <property type="entry name" value="Phage_tail_spike_N"/>
</dbReference>
<evidence type="ECO:0000313" key="2">
    <source>
        <dbReference type="EMBL" id="DAF53477.1"/>
    </source>
</evidence>
<protein>
    <submittedName>
        <fullName evidence="2">Tail protein</fullName>
    </submittedName>
</protein>
<organism evidence="2">
    <name type="scientific">Siphoviridae sp. ct5wd11</name>
    <dbReference type="NCBI Taxonomy" id="2827781"/>
    <lineage>
        <taxon>Viruses</taxon>
        <taxon>Duplodnaviria</taxon>
        <taxon>Heunggongvirae</taxon>
        <taxon>Uroviricota</taxon>
        <taxon>Caudoviricetes</taxon>
    </lineage>
</organism>
<feature type="domain" description="Tail spike" evidence="1">
    <location>
        <begin position="127"/>
        <end position="207"/>
    </location>
</feature>
<sequence>MVMIKIFNANDRDFSTAGNIIINPLKCKEYKKKSLNGWYIDVEIPIRYKEYIKKDKLCVVKTKSKLNPQAFRIGEEISTTSTKISFKAKHVMFDSEDYFLVDVRPTKLNGINALNYINERTDSVSPFKIFSNVENIDTAYFIGKSLLEAWSIIEERWNGVFDADNWNISFLQKVGNDNGESIIYGKNLEHIEVYEDWSNVVTKLYPVRL</sequence>
<dbReference type="InterPro" id="IPR010572">
    <property type="entry name" value="Tail_dom"/>
</dbReference>
<proteinExistence type="predicted"/>
<dbReference type="EMBL" id="BK032654">
    <property type="protein sequence ID" value="DAF53477.1"/>
    <property type="molecule type" value="Genomic_DNA"/>
</dbReference>
<accession>A0A8S5SQZ3</accession>
<evidence type="ECO:0000259" key="1">
    <source>
        <dbReference type="Pfam" id="PF06605"/>
    </source>
</evidence>
<reference evidence="2" key="1">
    <citation type="journal article" date="2021" name="Proc. Natl. Acad. Sci. U.S.A.">
        <title>A Catalog of Tens of Thousands of Viruses from Human Metagenomes Reveals Hidden Associations with Chronic Diseases.</title>
        <authorList>
            <person name="Tisza M.J."/>
            <person name="Buck C.B."/>
        </authorList>
    </citation>
    <scope>NUCLEOTIDE SEQUENCE</scope>
    <source>
        <strain evidence="2">Ct5wd11</strain>
    </source>
</reference>
<dbReference type="Pfam" id="PF06605">
    <property type="entry name" value="Prophage_tail"/>
    <property type="match status" value="1"/>
</dbReference>
<name>A0A8S5SQZ3_9CAUD</name>